<gene>
    <name evidence="1" type="ORF">EB837_02155</name>
</gene>
<dbReference type="OrthoDB" id="7063727at2"/>
<comment type="caution">
    <text evidence="1">The sequence shown here is derived from an EMBL/GenBank/DDBJ whole genome shotgun (WGS) entry which is preliminary data.</text>
</comment>
<dbReference type="SUPFAM" id="SSF103196">
    <property type="entry name" value="Roadblock/LC7 domain"/>
    <property type="match status" value="1"/>
</dbReference>
<proteinExistence type="predicted"/>
<organism evidence="1 2">
    <name type="scientific">Kluyvera ascorbata</name>
    <dbReference type="NCBI Taxonomy" id="51288"/>
    <lineage>
        <taxon>Bacteria</taxon>
        <taxon>Pseudomonadati</taxon>
        <taxon>Pseudomonadota</taxon>
        <taxon>Gammaproteobacteria</taxon>
        <taxon>Enterobacterales</taxon>
        <taxon>Enterobacteriaceae</taxon>
        <taxon>Kluyvera</taxon>
    </lineage>
</organism>
<dbReference type="Gene3D" id="3.30.450.30">
    <property type="entry name" value="Dynein light chain 2a, cytoplasmic"/>
    <property type="match status" value="1"/>
</dbReference>
<reference evidence="1 2" key="1">
    <citation type="submission" date="2018-10" db="EMBL/GenBank/DDBJ databases">
        <title>Horizontal transference of carbapenem resistance between Klebsiella pneumoniae and Kluyvera ascorbata during abdominal infection: a case report.</title>
        <authorList>
            <person name="Raro O.H.F."/>
            <person name="Lima-Morales D."/>
            <person name="Barth A.L."/>
            <person name="Paim T.G.S."/>
            <person name="Mott M.P."/>
            <person name="Riche C.V.W."/>
            <person name="Teixeira U.F."/>
            <person name="Waechter F."/>
            <person name="Dias C.A.G."/>
        </authorList>
    </citation>
    <scope>NUCLEOTIDE SEQUENCE [LARGE SCALE GENOMIC DNA]</scope>
    <source>
        <strain evidence="1 2">OT2</strain>
    </source>
</reference>
<evidence type="ECO:0008006" key="3">
    <source>
        <dbReference type="Google" id="ProtNLM"/>
    </source>
</evidence>
<evidence type="ECO:0000313" key="2">
    <source>
        <dbReference type="Proteomes" id="UP000268051"/>
    </source>
</evidence>
<dbReference type="RefSeq" id="WP_123650179.1">
    <property type="nucleotide sequence ID" value="NZ_RHFN01000002.1"/>
</dbReference>
<dbReference type="AlphaFoldDB" id="A0A3N2SD81"/>
<sequence length="193" mass="21458">MDLHKLPFEINSTLVDDTPVDNDLIDSTRVESSLVDNVSVKQNETVAETIDEYHIDNDVGHIPEELISALQVELESFSKENSILKNILISTADGFEVASLLMPGYELHVRKVSALTSSLLGISSAMLQEVGEGEQNAVFMESDDSMILFNRIPAAQKMLCLMAVTSKDESIGQIFWRVRKLSDSVIEICNKHF</sequence>
<name>A0A3N2SD81_9ENTR</name>
<evidence type="ECO:0000313" key="1">
    <source>
        <dbReference type="EMBL" id="ROU17652.1"/>
    </source>
</evidence>
<dbReference type="Proteomes" id="UP000268051">
    <property type="component" value="Unassembled WGS sequence"/>
</dbReference>
<dbReference type="EMBL" id="RHFN01000002">
    <property type="protein sequence ID" value="ROU17652.1"/>
    <property type="molecule type" value="Genomic_DNA"/>
</dbReference>
<accession>A0A3N2SD81</accession>
<protein>
    <recommendedName>
        <fullName evidence="3">Roadblock/LAMTOR2 domain-containing protein</fullName>
    </recommendedName>
</protein>